<dbReference type="InterPro" id="IPR043502">
    <property type="entry name" value="DNA/RNA_pol_sf"/>
</dbReference>
<name>A0AAV1B7U6_VICFA</name>
<dbReference type="EMBL" id="OX451741">
    <property type="protein sequence ID" value="CAI8616877.1"/>
    <property type="molecule type" value="Genomic_DNA"/>
</dbReference>
<dbReference type="PANTHER" id="PTHR46890">
    <property type="entry name" value="NON-LTR RETROLELEMENT REVERSE TRANSCRIPTASE-LIKE PROTEIN-RELATED"/>
    <property type="match status" value="1"/>
</dbReference>
<dbReference type="InterPro" id="IPR000477">
    <property type="entry name" value="RT_dom"/>
</dbReference>
<protein>
    <recommendedName>
        <fullName evidence="1">Reverse transcriptase domain-containing protein</fullName>
    </recommendedName>
</protein>
<dbReference type="PROSITE" id="PS50878">
    <property type="entry name" value="RT_POL"/>
    <property type="match status" value="1"/>
</dbReference>
<dbReference type="InterPro" id="IPR052343">
    <property type="entry name" value="Retrotransposon-Effector_Assoc"/>
</dbReference>
<dbReference type="AlphaFoldDB" id="A0AAV1B7U6"/>
<dbReference type="Proteomes" id="UP001157006">
    <property type="component" value="Chromosome 6"/>
</dbReference>
<feature type="domain" description="Reverse transcriptase" evidence="1">
    <location>
        <begin position="1"/>
        <end position="147"/>
    </location>
</feature>
<gene>
    <name evidence="2" type="ORF">VFH_VI049760</name>
</gene>
<keyword evidence="3" id="KW-1185">Reference proteome</keyword>
<sequence length="147" mass="16811">MNWSFLLYISKRYGFRARWIRWMEACVCHCSLSVLVNSSRKKDFPMGKGLRQGDPLSPFLFTLVAEGLEKLLSKAITCGLYKGFRLSNSVEFHMLQFADDTIIIGEGSWSNLWSIKAVLRGFELVSGLNINFSKSCLVGINLRQRFM</sequence>
<dbReference type="Pfam" id="PF00078">
    <property type="entry name" value="RVT_1"/>
    <property type="match status" value="1"/>
</dbReference>
<evidence type="ECO:0000313" key="2">
    <source>
        <dbReference type="EMBL" id="CAI8616877.1"/>
    </source>
</evidence>
<dbReference type="PANTHER" id="PTHR46890:SF1">
    <property type="entry name" value="REVERSE TRANSCRIPTASE DOMAIN-CONTAINING PROTEIN"/>
    <property type="match status" value="1"/>
</dbReference>
<evidence type="ECO:0000259" key="1">
    <source>
        <dbReference type="PROSITE" id="PS50878"/>
    </source>
</evidence>
<dbReference type="SUPFAM" id="SSF56672">
    <property type="entry name" value="DNA/RNA polymerases"/>
    <property type="match status" value="1"/>
</dbReference>
<organism evidence="2 3">
    <name type="scientific">Vicia faba</name>
    <name type="common">Broad bean</name>
    <name type="synonym">Faba vulgaris</name>
    <dbReference type="NCBI Taxonomy" id="3906"/>
    <lineage>
        <taxon>Eukaryota</taxon>
        <taxon>Viridiplantae</taxon>
        <taxon>Streptophyta</taxon>
        <taxon>Embryophyta</taxon>
        <taxon>Tracheophyta</taxon>
        <taxon>Spermatophyta</taxon>
        <taxon>Magnoliopsida</taxon>
        <taxon>eudicotyledons</taxon>
        <taxon>Gunneridae</taxon>
        <taxon>Pentapetalae</taxon>
        <taxon>rosids</taxon>
        <taxon>fabids</taxon>
        <taxon>Fabales</taxon>
        <taxon>Fabaceae</taxon>
        <taxon>Papilionoideae</taxon>
        <taxon>50 kb inversion clade</taxon>
        <taxon>NPAAA clade</taxon>
        <taxon>Hologalegina</taxon>
        <taxon>IRL clade</taxon>
        <taxon>Fabeae</taxon>
        <taxon>Vicia</taxon>
    </lineage>
</organism>
<proteinExistence type="predicted"/>
<evidence type="ECO:0000313" key="3">
    <source>
        <dbReference type="Proteomes" id="UP001157006"/>
    </source>
</evidence>
<accession>A0AAV1B7U6</accession>
<reference evidence="2 3" key="1">
    <citation type="submission" date="2023-01" db="EMBL/GenBank/DDBJ databases">
        <authorList>
            <person name="Kreplak J."/>
        </authorList>
    </citation>
    <scope>NUCLEOTIDE SEQUENCE [LARGE SCALE GENOMIC DNA]</scope>
</reference>